<evidence type="ECO:0000259" key="2">
    <source>
        <dbReference type="Pfam" id="PF00892"/>
    </source>
</evidence>
<comment type="caution">
    <text evidence="3">The sequence shown here is derived from an EMBL/GenBank/DDBJ whole genome shotgun (WGS) entry which is preliminary data.</text>
</comment>
<feature type="transmembrane region" description="Helical" evidence="1">
    <location>
        <begin position="12"/>
        <end position="29"/>
    </location>
</feature>
<keyword evidence="1" id="KW-0812">Transmembrane</keyword>
<dbReference type="STRING" id="1817764.A2637_04765"/>
<dbReference type="InterPro" id="IPR000620">
    <property type="entry name" value="EamA_dom"/>
</dbReference>
<feature type="domain" description="EamA" evidence="2">
    <location>
        <begin position="154"/>
        <end position="285"/>
    </location>
</feature>
<dbReference type="GO" id="GO:0016020">
    <property type="term" value="C:membrane"/>
    <property type="evidence" value="ECO:0007669"/>
    <property type="project" value="InterPro"/>
</dbReference>
<accession>A0A1F6TQ54</accession>
<feature type="transmembrane region" description="Helical" evidence="1">
    <location>
        <begin position="209"/>
        <end position="232"/>
    </location>
</feature>
<protein>
    <recommendedName>
        <fullName evidence="2">EamA domain-containing protein</fullName>
    </recommendedName>
</protein>
<keyword evidence="1" id="KW-1133">Transmembrane helix</keyword>
<proteinExistence type="predicted"/>
<feature type="transmembrane region" description="Helical" evidence="1">
    <location>
        <begin position="153"/>
        <end position="172"/>
    </location>
</feature>
<evidence type="ECO:0000313" key="3">
    <source>
        <dbReference type="EMBL" id="OGI47267.1"/>
    </source>
</evidence>
<reference evidence="3 4" key="1">
    <citation type="journal article" date="2016" name="Nat. Commun.">
        <title>Thousands of microbial genomes shed light on interconnected biogeochemical processes in an aquifer system.</title>
        <authorList>
            <person name="Anantharaman K."/>
            <person name="Brown C.T."/>
            <person name="Hug L.A."/>
            <person name="Sharon I."/>
            <person name="Castelle C.J."/>
            <person name="Probst A.J."/>
            <person name="Thomas B.C."/>
            <person name="Singh A."/>
            <person name="Wilkins M.J."/>
            <person name="Karaoz U."/>
            <person name="Brodie E.L."/>
            <person name="Williams K.H."/>
            <person name="Hubbard S.S."/>
            <person name="Banfield J.F."/>
        </authorList>
    </citation>
    <scope>NUCLEOTIDE SEQUENCE [LARGE SCALE GENOMIC DNA]</scope>
</reference>
<feature type="transmembrane region" description="Helical" evidence="1">
    <location>
        <begin position="68"/>
        <end position="86"/>
    </location>
</feature>
<feature type="transmembrane region" description="Helical" evidence="1">
    <location>
        <begin position="184"/>
        <end position="203"/>
    </location>
</feature>
<dbReference type="Proteomes" id="UP000179360">
    <property type="component" value="Unassembled WGS sequence"/>
</dbReference>
<dbReference type="SUPFAM" id="SSF103481">
    <property type="entry name" value="Multidrug resistance efflux transporter EmrE"/>
    <property type="match status" value="1"/>
</dbReference>
<keyword evidence="1" id="KW-0472">Membrane</keyword>
<organism evidence="3 4">
    <name type="scientific">Candidatus Muproteobacteria bacterium RIFCSPHIGHO2_01_FULL_65_16</name>
    <dbReference type="NCBI Taxonomy" id="1817764"/>
    <lineage>
        <taxon>Bacteria</taxon>
        <taxon>Pseudomonadati</taxon>
        <taxon>Pseudomonadota</taxon>
        <taxon>Candidatus Muproteobacteria</taxon>
    </lineage>
</organism>
<dbReference type="Pfam" id="PF00892">
    <property type="entry name" value="EamA"/>
    <property type="match status" value="1"/>
</dbReference>
<feature type="transmembrane region" description="Helical" evidence="1">
    <location>
        <begin position="124"/>
        <end position="141"/>
    </location>
</feature>
<sequence>MSTNPPPRLYPVLSLVVGACLWGVIWYPMRRLEALGLSGIWLALIIYATALVASLPRTYTAFAEFRRYPGALALLMVAAGWTNVAFVEAVLEGNILRVLLLFYLAPLWATLMGRLVLRERISHLALLSLGLAMGGALAMLWDPRLGAFLPRGRADWLALSSGFAFALSNVIVRKMQQASLAAKVCAVWSGVVVVAAAMIALFAPPVPSLTGAALSGAVALGLFGIMAMTVLVQYGVTHMPVHRSAVIALVEIVAGAASQQLLTDEIVTAREWAGGALIIVGAYLAARASAR</sequence>
<name>A0A1F6TQ54_9PROT</name>
<dbReference type="EMBL" id="MFSY01000024">
    <property type="protein sequence ID" value="OGI47267.1"/>
    <property type="molecule type" value="Genomic_DNA"/>
</dbReference>
<gene>
    <name evidence="3" type="ORF">A2637_04765</name>
</gene>
<dbReference type="AlphaFoldDB" id="A0A1F6TQ54"/>
<evidence type="ECO:0000256" key="1">
    <source>
        <dbReference type="SAM" id="Phobius"/>
    </source>
</evidence>
<dbReference type="InterPro" id="IPR037185">
    <property type="entry name" value="EmrE-like"/>
</dbReference>
<evidence type="ECO:0000313" key="4">
    <source>
        <dbReference type="Proteomes" id="UP000179360"/>
    </source>
</evidence>
<feature type="transmembrane region" description="Helical" evidence="1">
    <location>
        <begin position="98"/>
        <end position="117"/>
    </location>
</feature>
<feature type="transmembrane region" description="Helical" evidence="1">
    <location>
        <begin position="35"/>
        <end position="56"/>
    </location>
</feature>